<accession>A0A9Q1FQX5</accession>
<organism evidence="1 2">
    <name type="scientific">Synaphobranchus kaupii</name>
    <name type="common">Kaup's arrowtooth eel</name>
    <dbReference type="NCBI Taxonomy" id="118154"/>
    <lineage>
        <taxon>Eukaryota</taxon>
        <taxon>Metazoa</taxon>
        <taxon>Chordata</taxon>
        <taxon>Craniata</taxon>
        <taxon>Vertebrata</taxon>
        <taxon>Euteleostomi</taxon>
        <taxon>Actinopterygii</taxon>
        <taxon>Neopterygii</taxon>
        <taxon>Teleostei</taxon>
        <taxon>Anguilliformes</taxon>
        <taxon>Synaphobranchidae</taxon>
        <taxon>Synaphobranchus</taxon>
    </lineage>
</organism>
<dbReference type="Proteomes" id="UP001152622">
    <property type="component" value="Chromosome 4"/>
</dbReference>
<protein>
    <submittedName>
        <fullName evidence="1">Uncharacterized protein</fullName>
    </submittedName>
</protein>
<evidence type="ECO:0000313" key="2">
    <source>
        <dbReference type="Proteomes" id="UP001152622"/>
    </source>
</evidence>
<keyword evidence="2" id="KW-1185">Reference proteome</keyword>
<comment type="caution">
    <text evidence="1">The sequence shown here is derived from an EMBL/GenBank/DDBJ whole genome shotgun (WGS) entry which is preliminary data.</text>
</comment>
<reference evidence="1" key="1">
    <citation type="journal article" date="2023" name="Science">
        <title>Genome structures resolve the early diversification of teleost fishes.</title>
        <authorList>
            <person name="Parey E."/>
            <person name="Louis A."/>
            <person name="Montfort J."/>
            <person name="Bouchez O."/>
            <person name="Roques C."/>
            <person name="Iampietro C."/>
            <person name="Lluch J."/>
            <person name="Castinel A."/>
            <person name="Donnadieu C."/>
            <person name="Desvignes T."/>
            <person name="Floi Bucao C."/>
            <person name="Jouanno E."/>
            <person name="Wen M."/>
            <person name="Mejri S."/>
            <person name="Dirks R."/>
            <person name="Jansen H."/>
            <person name="Henkel C."/>
            <person name="Chen W.J."/>
            <person name="Zahm M."/>
            <person name="Cabau C."/>
            <person name="Klopp C."/>
            <person name="Thompson A.W."/>
            <person name="Robinson-Rechavi M."/>
            <person name="Braasch I."/>
            <person name="Lecointre G."/>
            <person name="Bobe J."/>
            <person name="Postlethwait J.H."/>
            <person name="Berthelot C."/>
            <person name="Roest Crollius H."/>
            <person name="Guiguen Y."/>
        </authorList>
    </citation>
    <scope>NUCLEOTIDE SEQUENCE</scope>
    <source>
        <strain evidence="1">WJC10195</strain>
    </source>
</reference>
<sequence>MKAKTPPSHLLIMTSNPATASSCSQALNRLTHWTPTSRFPFPGRKTPGGGHRMEQELGCLSSSTLNPQPPSLLVTTEDELERVAKPTEMKDTNCTLQLLIVEQKSIKSNPAGQENKVIVIHRLVKLGPLQPRQLRRLQEILHMARTSHLILDLVVKAINPLPSRGYIHMDELFREVSMLPSVLDRTVVQKLEIIFKSEKQMTCSFH</sequence>
<dbReference type="EMBL" id="JAINUF010000004">
    <property type="protein sequence ID" value="KAJ8364261.1"/>
    <property type="molecule type" value="Genomic_DNA"/>
</dbReference>
<name>A0A9Q1FQX5_SYNKA</name>
<dbReference type="PROSITE" id="PS51257">
    <property type="entry name" value="PROKAR_LIPOPROTEIN"/>
    <property type="match status" value="1"/>
</dbReference>
<gene>
    <name evidence="1" type="ORF">SKAU_G00130920</name>
</gene>
<evidence type="ECO:0000313" key="1">
    <source>
        <dbReference type="EMBL" id="KAJ8364261.1"/>
    </source>
</evidence>
<dbReference type="AlphaFoldDB" id="A0A9Q1FQX5"/>
<proteinExistence type="predicted"/>